<keyword evidence="4" id="KW-1185">Reference proteome</keyword>
<feature type="domain" description="Atos-like conserved" evidence="2">
    <location>
        <begin position="411"/>
        <end position="470"/>
    </location>
</feature>
<evidence type="ECO:0000313" key="4">
    <source>
        <dbReference type="Proteomes" id="UP000283530"/>
    </source>
</evidence>
<dbReference type="AlphaFoldDB" id="A0A443N7I5"/>
<comment type="caution">
    <text evidence="3">The sequence shown here is derived from an EMBL/GenBank/DDBJ whole genome shotgun (WGS) entry which is preliminary data.</text>
</comment>
<feature type="region of interest" description="Disordered" evidence="1">
    <location>
        <begin position="481"/>
        <end position="501"/>
    </location>
</feature>
<accession>A0A443N7I5</accession>
<dbReference type="InterPro" id="IPR051506">
    <property type="entry name" value="ATOS_Transcription_Regulators"/>
</dbReference>
<dbReference type="Proteomes" id="UP000283530">
    <property type="component" value="Unassembled WGS sequence"/>
</dbReference>
<reference evidence="3 4" key="1">
    <citation type="journal article" date="2019" name="Nat. Plants">
        <title>Stout camphor tree genome fills gaps in understanding of flowering plant genome evolution.</title>
        <authorList>
            <person name="Chaw S.M."/>
            <person name="Liu Y.C."/>
            <person name="Wu Y.W."/>
            <person name="Wang H.Y."/>
            <person name="Lin C.I."/>
            <person name="Wu C.S."/>
            <person name="Ke H.M."/>
            <person name="Chang L.Y."/>
            <person name="Hsu C.Y."/>
            <person name="Yang H.T."/>
            <person name="Sudianto E."/>
            <person name="Hsu M.H."/>
            <person name="Wu K.P."/>
            <person name="Wang L.N."/>
            <person name="Leebens-Mack J.H."/>
            <person name="Tsai I.J."/>
        </authorList>
    </citation>
    <scope>NUCLEOTIDE SEQUENCE [LARGE SCALE GENOMIC DNA]</scope>
    <source>
        <strain evidence="4">cv. Chaw 1501</strain>
        <tissue evidence="3">Young leaves</tissue>
    </source>
</reference>
<dbReference type="Pfam" id="PF13915">
    <property type="entry name" value="DUF4210"/>
    <property type="match status" value="1"/>
</dbReference>
<protein>
    <recommendedName>
        <fullName evidence="2">Atos-like conserved domain-containing protein</fullName>
    </recommendedName>
</protein>
<evidence type="ECO:0000259" key="2">
    <source>
        <dbReference type="SMART" id="SM01177"/>
    </source>
</evidence>
<dbReference type="PANTHER" id="PTHR13199">
    <property type="entry name" value="GH03947P"/>
    <property type="match status" value="1"/>
</dbReference>
<dbReference type="SMART" id="SM01177">
    <property type="entry name" value="DUF4210"/>
    <property type="match status" value="1"/>
</dbReference>
<evidence type="ECO:0000256" key="1">
    <source>
        <dbReference type="SAM" id="MobiDB-lite"/>
    </source>
</evidence>
<name>A0A443N7I5_9MAGN</name>
<dbReference type="InterPro" id="IPR025261">
    <property type="entry name" value="Atos-like_cons_dom"/>
</dbReference>
<evidence type="ECO:0000313" key="3">
    <source>
        <dbReference type="EMBL" id="RWR74446.1"/>
    </source>
</evidence>
<gene>
    <name evidence="3" type="ORF">CKAN_00277500</name>
</gene>
<dbReference type="OrthoDB" id="8625101at2759"/>
<dbReference type="Pfam" id="PF13889">
    <property type="entry name" value="Chromosome_seg"/>
    <property type="match status" value="1"/>
</dbReference>
<dbReference type="EMBL" id="QPKB01000001">
    <property type="protein sequence ID" value="RWR74446.1"/>
    <property type="molecule type" value="Genomic_DNA"/>
</dbReference>
<sequence>MEVRRSFRPIPSVSSNKIDEAVTTLSTFVQNPQHFPGVSSRNLDVMHGGSGGNPSAGDFSCSSLGDFQTKTILEHPKGEDGIFRYRSSVDGTSNIHGLKIGSKDNNRWLTPKMGRSIQSPVSRIVGFESSGPDSFLNGFDRISTDSAHSTSGAIVHSDHSTDAHGPQVRKRLLSPLNAMLCSNQFRGDPLDITEGDIPSNSRAFCKDFSVSGAHDCKKANISNDSYDRPTSRCSKWINIPDRPNSVIFTDGPLLEDKELVPRNCCFSARRIESNREIGKIRTLTGAVEISPKKVISPPLSLSPLGPKWSERMKNVGGVHLGFSKEMESDDSTSMCHENSLDVGASGVLHVPEFMMTSKPFQDLDILSKNLGLFTAENAASISHSWGPDPAPIPQSIKPVRSLSGHPVRRSLVGSFEESLLSGRLSSCTVSQKIDGFLAVLNITGGNFSPPCQKLPFAVTSVNGDSCLIYYASIDLAGNLPSSKSKGSKLKRSLSNGDSRAARSRLRIPMKGRIQLVLSNPEMTPLHTFFCNYDLSDMPAGTKTFLRQKATLASSGPTSVVAKEGNRGLDERKKPTAITTSNRSHPVQHKGESAVSREVDYVYTMGSMNGNSKIVENECSDIIGYAYNADAQKNDMCSLFQSKDAMNPSLYSIQEYMEPSDRFDLSVDNTIQLNECQDIDGKDLNPMDTCQVTDRKSVHSFSKVNENNTGAGVLRYALHLRFLCPSHKKSLRSLHRCRSDPLSEPNVNSLDTEGERRFYLYNDLRVVFPQRHSDADEGKLHVEHHYPADPKYFDISY</sequence>
<organism evidence="3 4">
    <name type="scientific">Cinnamomum micranthum f. kanehirae</name>
    <dbReference type="NCBI Taxonomy" id="337451"/>
    <lineage>
        <taxon>Eukaryota</taxon>
        <taxon>Viridiplantae</taxon>
        <taxon>Streptophyta</taxon>
        <taxon>Embryophyta</taxon>
        <taxon>Tracheophyta</taxon>
        <taxon>Spermatophyta</taxon>
        <taxon>Magnoliopsida</taxon>
        <taxon>Magnoliidae</taxon>
        <taxon>Laurales</taxon>
        <taxon>Lauraceae</taxon>
        <taxon>Cinnamomum</taxon>
    </lineage>
</organism>
<dbReference type="PANTHER" id="PTHR13199:SF11">
    <property type="entry name" value="PROTEIN ATOSSA"/>
    <property type="match status" value="1"/>
</dbReference>
<proteinExistence type="predicted"/>
<dbReference type="InterPro" id="IPR033473">
    <property type="entry name" value="Atos-like_C"/>
</dbReference>